<proteinExistence type="predicted"/>
<accession>A0AAV2B4J2</accession>
<dbReference type="PANTHER" id="PTHR46227:SF2">
    <property type="entry name" value="FI03335P"/>
    <property type="match status" value="1"/>
</dbReference>
<evidence type="ECO:0000256" key="3">
    <source>
        <dbReference type="ARBA" id="ARBA00022737"/>
    </source>
</evidence>
<evidence type="ECO:0000256" key="1">
    <source>
        <dbReference type="ARBA" id="ARBA00004496"/>
    </source>
</evidence>
<dbReference type="EMBL" id="CAXIEN010000274">
    <property type="protein sequence ID" value="CAL1291128.1"/>
    <property type="molecule type" value="Genomic_DNA"/>
</dbReference>
<dbReference type="GO" id="GO:0098887">
    <property type="term" value="P:neurotransmitter receptor transport, endosome to postsynaptic membrane"/>
    <property type="evidence" value="ECO:0007669"/>
    <property type="project" value="TreeGrafter"/>
</dbReference>
<evidence type="ECO:0000313" key="7">
    <source>
        <dbReference type="Proteomes" id="UP001497382"/>
    </source>
</evidence>
<name>A0AAV2B4J2_9ARAC</name>
<keyword evidence="3" id="KW-0677">Repeat</keyword>
<dbReference type="CDD" id="cd06685">
    <property type="entry name" value="PDZ7_GRIP1-2-like"/>
    <property type="match status" value="1"/>
</dbReference>
<organism evidence="6 7">
    <name type="scientific">Larinioides sclopetarius</name>
    <dbReference type="NCBI Taxonomy" id="280406"/>
    <lineage>
        <taxon>Eukaryota</taxon>
        <taxon>Metazoa</taxon>
        <taxon>Ecdysozoa</taxon>
        <taxon>Arthropoda</taxon>
        <taxon>Chelicerata</taxon>
        <taxon>Arachnida</taxon>
        <taxon>Araneae</taxon>
        <taxon>Araneomorphae</taxon>
        <taxon>Entelegynae</taxon>
        <taxon>Araneoidea</taxon>
        <taxon>Araneidae</taxon>
        <taxon>Larinioides</taxon>
    </lineage>
</organism>
<reference evidence="6 7" key="1">
    <citation type="submission" date="2024-04" db="EMBL/GenBank/DDBJ databases">
        <authorList>
            <person name="Rising A."/>
            <person name="Reimegard J."/>
            <person name="Sonavane S."/>
            <person name="Akerstrom W."/>
            <person name="Nylinder S."/>
            <person name="Hedman E."/>
            <person name="Kallberg Y."/>
        </authorList>
    </citation>
    <scope>NUCLEOTIDE SEQUENCE [LARGE SCALE GENOMIC DNA]</scope>
</reference>
<dbReference type="Pfam" id="PF00595">
    <property type="entry name" value="PDZ"/>
    <property type="match status" value="7"/>
</dbReference>
<feature type="compositionally biased region" description="Basic and acidic residues" evidence="4">
    <location>
        <begin position="775"/>
        <end position="791"/>
    </location>
</feature>
<gene>
    <name evidence="6" type="ORF">LARSCL_LOCUS16905</name>
</gene>
<dbReference type="InterPro" id="IPR043545">
    <property type="entry name" value="GRIP1/2"/>
</dbReference>
<evidence type="ECO:0000256" key="2">
    <source>
        <dbReference type="ARBA" id="ARBA00022490"/>
    </source>
</evidence>
<dbReference type="CDD" id="cd06682">
    <property type="entry name" value="PDZ5_GRIP1-2-like"/>
    <property type="match status" value="1"/>
</dbReference>
<keyword evidence="7" id="KW-1185">Reference proteome</keyword>
<dbReference type="FunFam" id="2.30.42.10:FF:000021">
    <property type="entry name" value="Glutamate receptor interacting protein 1"/>
    <property type="match status" value="1"/>
</dbReference>
<dbReference type="PROSITE" id="PS50106">
    <property type="entry name" value="PDZ"/>
    <property type="match status" value="7"/>
</dbReference>
<sequence>GETFYNKNNLEQIEENHTDTTSEDKRDTLIVELEKKDGMTLGLIISGGIDKDSRPKISNLRPGSIAYRCDALDIGDNIISVNGIRTSKLRHEEIVNLLKNAGSKVILEIEYEPLVSYSGTNQYTSKVIQVKLEKEKDSFGFTLRSGPYNDRLKSRPLIITDVKFGGPAHRTSVLKTGDRILAVDGVNLSSASLTEAVQLFKQVKQSAIITVEYDVQVLDSVKNASGPLLIEIDKAPGSLLGLTLSCLSVPEHAIVIESIRQASIAERCGALHVGDHVLAINSIKLDMLTSAEAMELLRSSSSHSVTLEILPVSQMALCSGSDSATKRGIMSTHYSAARTSFGNNSYNTLSSMGEISLSSGCPYSSITTPFVLKRNYDLPTNGCNSAFDSVAQYSLETSFNSTSCPNSSTVAHADRTEVILHADHKGFGFHIYGPSHPSDILASPPVVNCLDQGSPAERSGVLQVGDRVLAINGESTEGMSIERITNMIANSHPRISLITEFDVTEAVVPSSGIFVVKLAKKGADLGIYLTAPRIRQYGEPLIIADIQKGSVAHRTGTIQPGDKLLAINSLRTENLTVEDSTAILHTCTDIVKLRIRKDETFSEDPDTTCAIVYTVELVRHGGPLGITVSGTKEPFDPIFISGLTENGLAERTGALHVGDRILAINGHSLRGKTLNEAICILQTCGDTVTLKISKCPCTEKPEDGNLKMKGIHCVPDNRMKTFSTPLSSVDSAVDSWDSCNPRLVPDVAHTESDEFSQSSNHNTVSISYPNTLEQTKYKTTERDNRQSFREQKHPRRNSYSGNVSVPSEDEKESWHKVLEDLQTCGESRLLRQLEESILGHEKNSDEERTIQGENSETNIKCSSDTLSENNLLELNSQIEQLNVGFENNGSFPDVISQFKQNECNFRHSMCNDNPSFYCNPSSSFAVPFPIEIQTVTLFKDPVYEDFGFSLSDGKYESGVYINSIRPGGPADISGLIKPLDRILQVNNVKTFNAGLIVPLIASSGDRIELVISRPAYDDESSSEDTLERSRTSNCNAWVDDDGDKDDNTSFFNPITESKTFTKTL</sequence>
<dbReference type="GO" id="GO:0005737">
    <property type="term" value="C:cytoplasm"/>
    <property type="evidence" value="ECO:0007669"/>
    <property type="project" value="UniProtKB-SubCell"/>
</dbReference>
<comment type="caution">
    <text evidence="6">The sequence shown here is derived from an EMBL/GenBank/DDBJ whole genome shotgun (WGS) entry which is preliminary data.</text>
</comment>
<dbReference type="Proteomes" id="UP001497382">
    <property type="component" value="Unassembled WGS sequence"/>
</dbReference>
<evidence type="ECO:0000313" key="6">
    <source>
        <dbReference type="EMBL" id="CAL1291128.1"/>
    </source>
</evidence>
<comment type="subcellular location">
    <subcellularLocation>
        <location evidence="1">Cytoplasm</location>
    </subcellularLocation>
</comment>
<dbReference type="CDD" id="cd06684">
    <property type="entry name" value="PDZ3_GRIP1-2-like"/>
    <property type="match status" value="1"/>
</dbReference>
<dbReference type="SMART" id="SM00228">
    <property type="entry name" value="PDZ"/>
    <property type="match status" value="7"/>
</dbReference>
<feature type="domain" description="PDZ" evidence="5">
    <location>
        <begin position="129"/>
        <end position="215"/>
    </location>
</feature>
<dbReference type="CDD" id="cd06683">
    <property type="entry name" value="PDZ6_GRIP1-2-like"/>
    <property type="match status" value="1"/>
</dbReference>
<feature type="non-terminal residue" evidence="6">
    <location>
        <position position="1"/>
    </location>
</feature>
<dbReference type="PANTHER" id="PTHR46227">
    <property type="entry name" value="GLUTAMATE RECEPTOR-INTERACTING PROTEIN GRIP"/>
    <property type="match status" value="1"/>
</dbReference>
<feature type="region of interest" description="Disordered" evidence="4">
    <location>
        <begin position="1018"/>
        <end position="1050"/>
    </location>
</feature>
<protein>
    <recommendedName>
        <fullName evidence="5">PDZ domain-containing protein</fullName>
    </recommendedName>
</protein>
<feature type="domain" description="PDZ" evidence="5">
    <location>
        <begin position="614"/>
        <end position="696"/>
    </location>
</feature>
<keyword evidence="2" id="KW-0963">Cytoplasm</keyword>
<evidence type="ECO:0000256" key="4">
    <source>
        <dbReference type="SAM" id="MobiDB-lite"/>
    </source>
</evidence>
<feature type="compositionally biased region" description="Polar residues" evidence="4">
    <location>
        <begin position="755"/>
        <end position="774"/>
    </location>
</feature>
<dbReference type="InterPro" id="IPR036034">
    <property type="entry name" value="PDZ_sf"/>
</dbReference>
<feature type="domain" description="PDZ" evidence="5">
    <location>
        <begin position="515"/>
        <end position="599"/>
    </location>
</feature>
<feature type="region of interest" description="Disordered" evidence="4">
    <location>
        <begin position="750"/>
        <end position="811"/>
    </location>
</feature>
<feature type="domain" description="PDZ" evidence="5">
    <location>
        <begin position="934"/>
        <end position="1015"/>
    </location>
</feature>
<feature type="domain" description="PDZ" evidence="5">
    <location>
        <begin position="30"/>
        <end position="113"/>
    </location>
</feature>
<dbReference type="Gene3D" id="2.30.42.10">
    <property type="match status" value="7"/>
</dbReference>
<dbReference type="InterPro" id="IPR001478">
    <property type="entry name" value="PDZ"/>
</dbReference>
<evidence type="ECO:0000259" key="5">
    <source>
        <dbReference type="PROSITE" id="PS50106"/>
    </source>
</evidence>
<dbReference type="AlphaFoldDB" id="A0AAV2B4J2"/>
<feature type="domain" description="PDZ" evidence="5">
    <location>
        <begin position="417"/>
        <end position="503"/>
    </location>
</feature>
<feature type="domain" description="PDZ" evidence="5">
    <location>
        <begin position="229"/>
        <end position="302"/>
    </location>
</feature>
<dbReference type="SUPFAM" id="SSF50156">
    <property type="entry name" value="PDZ domain-like"/>
    <property type="match status" value="7"/>
</dbReference>
<dbReference type="CDD" id="cd06681">
    <property type="entry name" value="PDZ2_GRIP1-2-like"/>
    <property type="match status" value="1"/>
</dbReference>